<dbReference type="AlphaFoldDB" id="A0A3G1PWB0"/>
<keyword evidence="1" id="KW-0496">Mitochondrion</keyword>
<proteinExistence type="predicted"/>
<keyword evidence="1" id="KW-0687">Ribonucleoprotein</keyword>
<keyword evidence="1" id="KW-0689">Ribosomal protein</keyword>
<organism evidence="1">
    <name type="scientific">Entomoneis sp</name>
    <dbReference type="NCBI Taxonomy" id="186043"/>
    <lineage>
        <taxon>Eukaryota</taxon>
        <taxon>Sar</taxon>
        <taxon>Stramenopiles</taxon>
        <taxon>Ochrophyta</taxon>
        <taxon>Bacillariophyta</taxon>
        <taxon>Bacillariophyceae</taxon>
        <taxon>Bacillariophycidae</taxon>
        <taxon>Entomoneidaceae</taxon>
        <taxon>Entomoneis</taxon>
    </lineage>
</organism>
<protein>
    <submittedName>
        <fullName evidence="1">Ribosomal protein S11</fullName>
    </submittedName>
</protein>
<dbReference type="GO" id="GO:0005840">
    <property type="term" value="C:ribosome"/>
    <property type="evidence" value="ECO:0007669"/>
    <property type="project" value="UniProtKB-KW"/>
</dbReference>
<gene>
    <name evidence="1" type="primary">rps11</name>
</gene>
<dbReference type="EMBL" id="MF997419">
    <property type="protein sequence ID" value="AVR57485.1"/>
    <property type="molecule type" value="Genomic_DNA"/>
</dbReference>
<accession>A0A3G1PWB0</accession>
<geneLocation type="mitochondrion" evidence="1"/>
<evidence type="ECO:0000313" key="1">
    <source>
        <dbReference type="EMBL" id="AVR57485.1"/>
    </source>
</evidence>
<name>A0A3G1PWB0_9STRA</name>
<reference evidence="1" key="1">
    <citation type="journal article" date="2018" name="Mitochondrial DNA A DNA Mapp Seq Anal">
        <title>Comparative analysis of the mitochondrial genomes of six newly sequenced diatoms reveals group II introns in the barcoding region of cox1.</title>
        <authorList>
            <person name="Pogoda C.S."/>
            <person name="Keepers K.G."/>
            <person name="Hamsher S.E."/>
            <person name="Stepanek J.G."/>
            <person name="Kane N.C."/>
            <person name="Kociolek J.P."/>
        </authorList>
    </citation>
    <scope>NUCLEOTIDE SEQUENCE</scope>
</reference>
<sequence>MLMSLMTKKINMFLKIIKNKKILKKCVKKSLINNDLKKCFLGKYNFVVKYIISIVFMYSNSFLNIEATTGNYKRFYSIKSANLTNKFKNLNDQVLKYYYKIIISKLKFSNSTPIAIHFYNIKNYKWFVEKLSKKIFILITKFYKKHSYNGCRKKKIKRKKLKKWLSGLKRQTVNLLIFSS</sequence>